<feature type="binding site" evidence="8">
    <location>
        <position position="49"/>
    </location>
    <ligand>
        <name>Zn(2+)</name>
        <dbReference type="ChEBI" id="CHEBI:29105"/>
        <label>1</label>
    </ligand>
</feature>
<feature type="binding site" evidence="8">
    <location>
        <position position="28"/>
    </location>
    <ligand>
        <name>Zn(2+)</name>
        <dbReference type="ChEBI" id="CHEBI:29105"/>
        <label>1</label>
    </ligand>
</feature>
<evidence type="ECO:0000259" key="10">
    <source>
        <dbReference type="PROSITE" id="PS51133"/>
    </source>
</evidence>
<dbReference type="GO" id="GO:0005736">
    <property type="term" value="C:RNA polymerase I complex"/>
    <property type="evidence" value="ECO:0007669"/>
    <property type="project" value="TreeGrafter"/>
</dbReference>
<keyword evidence="4 9" id="KW-0863">Zinc-finger</keyword>
<dbReference type="EMBL" id="SIDB01000002">
    <property type="protein sequence ID" value="KAI3435507.1"/>
    <property type="molecule type" value="Genomic_DNA"/>
</dbReference>
<dbReference type="PANTHER" id="PTHR11239">
    <property type="entry name" value="DNA-DIRECTED RNA POLYMERASE"/>
    <property type="match status" value="1"/>
</dbReference>
<evidence type="ECO:0000256" key="2">
    <source>
        <dbReference type="ARBA" id="ARBA00022478"/>
    </source>
</evidence>
<dbReference type="PIRSF" id="PIRSF005586">
    <property type="entry name" value="RNApol_RpoM"/>
    <property type="match status" value="1"/>
</dbReference>
<dbReference type="InterPro" id="IPR012164">
    <property type="entry name" value="Rpa12/Rpb9/Rpc10/TFS"/>
</dbReference>
<dbReference type="GO" id="GO:0003676">
    <property type="term" value="F:nucleic acid binding"/>
    <property type="evidence" value="ECO:0007669"/>
    <property type="project" value="InterPro"/>
</dbReference>
<proteinExistence type="inferred from homology"/>
<feature type="binding site" evidence="8">
    <location>
        <position position="138"/>
    </location>
    <ligand>
        <name>Zn(2+)</name>
        <dbReference type="ChEBI" id="CHEBI:29105"/>
        <label>2</label>
    </ligand>
</feature>
<feature type="binding site" evidence="8">
    <location>
        <position position="110"/>
    </location>
    <ligand>
        <name>Zn(2+)</name>
        <dbReference type="ChEBI" id="CHEBI:29105"/>
        <label>2</label>
    </ligand>
</feature>
<evidence type="ECO:0000256" key="6">
    <source>
        <dbReference type="ARBA" id="ARBA00023242"/>
    </source>
</evidence>
<keyword evidence="3 8" id="KW-0479">Metal-binding</keyword>
<keyword evidence="2 7" id="KW-0240">DNA-directed RNA polymerase</keyword>
<organism evidence="11 12">
    <name type="scientific">Chlorella vulgaris</name>
    <name type="common">Green alga</name>
    <dbReference type="NCBI Taxonomy" id="3077"/>
    <lineage>
        <taxon>Eukaryota</taxon>
        <taxon>Viridiplantae</taxon>
        <taxon>Chlorophyta</taxon>
        <taxon>core chlorophytes</taxon>
        <taxon>Trebouxiophyceae</taxon>
        <taxon>Chlorellales</taxon>
        <taxon>Chlorellaceae</taxon>
        <taxon>Chlorella clade</taxon>
        <taxon>Chlorella</taxon>
    </lineage>
</organism>
<dbReference type="Proteomes" id="UP001055712">
    <property type="component" value="Unassembled WGS sequence"/>
</dbReference>
<evidence type="ECO:0000256" key="3">
    <source>
        <dbReference type="ARBA" id="ARBA00022723"/>
    </source>
</evidence>
<dbReference type="SUPFAM" id="SSF57783">
    <property type="entry name" value="Zinc beta-ribbon"/>
    <property type="match status" value="1"/>
</dbReference>
<keyword evidence="7" id="KW-0804">Transcription</keyword>
<keyword evidence="12" id="KW-1185">Reference proteome</keyword>
<reference evidence="11" key="1">
    <citation type="journal article" date="2019" name="Plant J.">
        <title>Chlorella vulgaris genome assembly and annotation reveals the molecular basis for metabolic acclimation to high light conditions.</title>
        <authorList>
            <person name="Cecchin M."/>
            <person name="Marcolungo L."/>
            <person name="Rossato M."/>
            <person name="Girolomoni L."/>
            <person name="Cosentino E."/>
            <person name="Cuine S."/>
            <person name="Li-Beisson Y."/>
            <person name="Delledonne M."/>
            <person name="Ballottari M."/>
        </authorList>
    </citation>
    <scope>NUCLEOTIDE SEQUENCE</scope>
    <source>
        <strain evidence="11">211/11P</strain>
    </source>
</reference>
<dbReference type="SMART" id="SM00440">
    <property type="entry name" value="ZnF_C2C2"/>
    <property type="match status" value="1"/>
</dbReference>
<feature type="binding site" evidence="8">
    <location>
        <position position="135"/>
    </location>
    <ligand>
        <name>Zn(2+)</name>
        <dbReference type="ChEBI" id="CHEBI:29105"/>
        <label>2</label>
    </ligand>
</feature>
<evidence type="ECO:0000313" key="12">
    <source>
        <dbReference type="Proteomes" id="UP001055712"/>
    </source>
</evidence>
<accession>A0A9D4TUT3</accession>
<dbReference type="OrthoDB" id="10056816at2759"/>
<dbReference type="InterPro" id="IPR034004">
    <property type="entry name" value="Zn_ribbon_RPA12_C"/>
</dbReference>
<dbReference type="InterPro" id="IPR001222">
    <property type="entry name" value="Znf_TFIIS"/>
</dbReference>
<dbReference type="GO" id="GO:0008270">
    <property type="term" value="F:zinc ion binding"/>
    <property type="evidence" value="ECO:0007669"/>
    <property type="project" value="UniProtKB-KW"/>
</dbReference>
<feature type="domain" description="TFIIS-type" evidence="10">
    <location>
        <begin position="103"/>
        <end position="143"/>
    </location>
</feature>
<comment type="subcellular location">
    <subcellularLocation>
        <location evidence="1">Nucleus</location>
        <location evidence="1">Nucleolus</location>
    </subcellularLocation>
</comment>
<evidence type="ECO:0000256" key="5">
    <source>
        <dbReference type="ARBA" id="ARBA00022833"/>
    </source>
</evidence>
<dbReference type="GO" id="GO:0003899">
    <property type="term" value="F:DNA-directed RNA polymerase activity"/>
    <property type="evidence" value="ECO:0007669"/>
    <property type="project" value="InterPro"/>
</dbReference>
<dbReference type="Gene3D" id="2.20.25.10">
    <property type="match status" value="1"/>
</dbReference>
<comment type="similarity">
    <text evidence="7">Belongs to the archaeal rpoM/eukaryotic RPA12/RPB9/RPC11 RNA polymerase family.</text>
</comment>
<dbReference type="AlphaFoldDB" id="A0A9D4TUT3"/>
<evidence type="ECO:0000256" key="9">
    <source>
        <dbReference type="PROSITE-ProRule" id="PRU00472"/>
    </source>
</evidence>
<dbReference type="GO" id="GO:0006363">
    <property type="term" value="P:termination of RNA polymerase I transcription"/>
    <property type="evidence" value="ECO:0007669"/>
    <property type="project" value="TreeGrafter"/>
</dbReference>
<comment type="function">
    <text evidence="7">DNA-dependent RNA polymerase catalyzes the transcription of DNA into RNA using the four ribonucleoside triphosphates as substrates.</text>
</comment>
<gene>
    <name evidence="11" type="ORF">D9Q98_001573</name>
</gene>
<dbReference type="PROSITE" id="PS51133">
    <property type="entry name" value="ZF_TFIIS_2"/>
    <property type="match status" value="1"/>
</dbReference>
<keyword evidence="6 7" id="KW-0539">Nucleus</keyword>
<protein>
    <recommendedName>
        <fullName evidence="7">DNA-directed RNA polymerase subunit</fullName>
    </recommendedName>
</protein>
<comment type="caution">
    <text evidence="11">The sequence shown here is derived from an EMBL/GenBank/DDBJ whole genome shotgun (WGS) entry which is preliminary data.</text>
</comment>
<dbReference type="PANTHER" id="PTHR11239:SF14">
    <property type="entry name" value="DNA-DIRECTED RNA POLYMERASE I SUBUNIT RPA12"/>
    <property type="match status" value="1"/>
</dbReference>
<evidence type="ECO:0000256" key="4">
    <source>
        <dbReference type="ARBA" id="ARBA00022771"/>
    </source>
</evidence>
<dbReference type="Pfam" id="PF01096">
    <property type="entry name" value="Zn_ribbon_TFIIS"/>
    <property type="match status" value="1"/>
</dbReference>
<evidence type="ECO:0000256" key="8">
    <source>
        <dbReference type="PIRSR" id="PIRSR005586-1"/>
    </source>
</evidence>
<feature type="binding site" evidence="8">
    <location>
        <position position="107"/>
    </location>
    <ligand>
        <name>Zn(2+)</name>
        <dbReference type="ChEBI" id="CHEBI:29105"/>
        <label>2</label>
    </ligand>
</feature>
<sequence>MEPDESLLPPLLVSKSYGDVIRKTWAFCPVTGSLLILDAANGVARSEHCPFSRPLSDLDDTMMVVTESNMDLFQRQFVLDPLLKTREQLEFEQLLKSRVRATVEEPCPRCKAPIMEYHTMQLRSADEGQTVFYECRQCRYRYSTNN</sequence>
<evidence type="ECO:0000313" key="11">
    <source>
        <dbReference type="EMBL" id="KAI3435507.1"/>
    </source>
</evidence>
<name>A0A9D4TUT3_CHLVU</name>
<evidence type="ECO:0000256" key="1">
    <source>
        <dbReference type="ARBA" id="ARBA00004604"/>
    </source>
</evidence>
<reference evidence="11" key="2">
    <citation type="submission" date="2020-11" db="EMBL/GenBank/DDBJ databases">
        <authorList>
            <person name="Cecchin M."/>
            <person name="Marcolungo L."/>
            <person name="Rossato M."/>
            <person name="Girolomoni L."/>
            <person name="Cosentino E."/>
            <person name="Cuine S."/>
            <person name="Li-Beisson Y."/>
            <person name="Delledonne M."/>
            <person name="Ballottari M."/>
        </authorList>
    </citation>
    <scope>NUCLEOTIDE SEQUENCE</scope>
    <source>
        <strain evidence="11">211/11P</strain>
        <tissue evidence="11">Whole cell</tissue>
    </source>
</reference>
<keyword evidence="5 8" id="KW-0862">Zinc</keyword>
<dbReference type="CDD" id="cd10507">
    <property type="entry name" value="Zn-ribbon_RPA12"/>
    <property type="match status" value="1"/>
</dbReference>
<evidence type="ECO:0000256" key="7">
    <source>
        <dbReference type="PIRNR" id="PIRNR005586"/>
    </source>
</evidence>